<dbReference type="RefSeq" id="XP_009163018.1">
    <property type="nucleotide sequence ID" value="XM_009164754.1"/>
</dbReference>
<protein>
    <submittedName>
        <fullName evidence="1">Uncharacterized protein</fullName>
    </submittedName>
</protein>
<evidence type="ECO:0000313" key="1">
    <source>
        <dbReference type="EMBL" id="KER33157.1"/>
    </source>
</evidence>
<dbReference type="KEGG" id="ovi:T265_00859"/>
<dbReference type="Proteomes" id="UP000054324">
    <property type="component" value="Unassembled WGS sequence"/>
</dbReference>
<proteinExistence type="predicted"/>
<dbReference type="AlphaFoldDB" id="A0A075A4I5"/>
<dbReference type="EMBL" id="KL596627">
    <property type="protein sequence ID" value="KER33157.1"/>
    <property type="molecule type" value="Genomic_DNA"/>
</dbReference>
<dbReference type="CTD" id="20315047"/>
<organism evidence="1 2">
    <name type="scientific">Opisthorchis viverrini</name>
    <name type="common">Southeast Asian liver fluke</name>
    <dbReference type="NCBI Taxonomy" id="6198"/>
    <lineage>
        <taxon>Eukaryota</taxon>
        <taxon>Metazoa</taxon>
        <taxon>Spiralia</taxon>
        <taxon>Lophotrochozoa</taxon>
        <taxon>Platyhelminthes</taxon>
        <taxon>Trematoda</taxon>
        <taxon>Digenea</taxon>
        <taxon>Opisthorchiida</taxon>
        <taxon>Opisthorchiata</taxon>
        <taxon>Opisthorchiidae</taxon>
        <taxon>Opisthorchis</taxon>
    </lineage>
</organism>
<name>A0A075A4I5_OPIVI</name>
<gene>
    <name evidence="1" type="ORF">T265_00859</name>
</gene>
<reference evidence="1 2" key="1">
    <citation type="submission" date="2013-11" db="EMBL/GenBank/DDBJ databases">
        <title>Opisthorchis viverrini - life in the bile duct.</title>
        <authorList>
            <person name="Young N.D."/>
            <person name="Nagarajan N."/>
            <person name="Lin S.J."/>
            <person name="Korhonen P.K."/>
            <person name="Jex A.R."/>
            <person name="Hall R.S."/>
            <person name="Safavi-Hemami H."/>
            <person name="Kaewkong W."/>
            <person name="Bertrand D."/>
            <person name="Gao S."/>
            <person name="Seet Q."/>
            <person name="Wongkham S."/>
            <person name="Teh B.T."/>
            <person name="Wongkham C."/>
            <person name="Intapan P.M."/>
            <person name="Maleewong W."/>
            <person name="Yang X."/>
            <person name="Hu M."/>
            <person name="Wang Z."/>
            <person name="Hofmann A."/>
            <person name="Sternberg P.W."/>
            <person name="Tan P."/>
            <person name="Wang J."/>
            <person name="Gasser R.B."/>
        </authorList>
    </citation>
    <scope>NUCLEOTIDE SEQUENCE [LARGE SCALE GENOMIC DNA]</scope>
</reference>
<keyword evidence="2" id="KW-1185">Reference proteome</keyword>
<dbReference type="GeneID" id="20315047"/>
<evidence type="ECO:0000313" key="2">
    <source>
        <dbReference type="Proteomes" id="UP000054324"/>
    </source>
</evidence>
<accession>A0A075A4I5</accession>
<sequence length="144" mass="16396">MSHFGTGSSSVYNTGIASGRLAGRGLRMHLYETMWMSEQRRDKLKMLRNILVKRGAICPLENIEQNPSRLGSMTSYLGWELPIFTLARLFCDESYTLFAQDVTVLLRNLRWLTRFPYARAASVVDKPVVPKVPSSDYVQPYGCK</sequence>